<dbReference type="Pfam" id="PF06179">
    <property type="entry name" value="Med22"/>
    <property type="match status" value="1"/>
</dbReference>
<evidence type="ECO:0000313" key="9">
    <source>
        <dbReference type="EMBL" id="VDO15383.1"/>
    </source>
</evidence>
<sequence>MIVYRSHGVINTDDAAHKNSSGKMTEYYTIKNEMAARAALIVRACDELLKLTNDLKEFLILHDFNFLTHAIKSPFPCFLFFFAS</sequence>
<keyword evidence="4" id="KW-0805">Transcription regulation</keyword>
<dbReference type="AlphaFoldDB" id="A0A3P7U4R0"/>
<evidence type="ECO:0000256" key="2">
    <source>
        <dbReference type="ARBA" id="ARBA00005942"/>
    </source>
</evidence>
<dbReference type="EMBL" id="UZAF01005492">
    <property type="protein sequence ID" value="VDO15383.1"/>
    <property type="molecule type" value="Genomic_DNA"/>
</dbReference>
<protein>
    <recommendedName>
        <fullName evidence="3">Mediator of RNA polymerase II transcription subunit 22</fullName>
    </recommendedName>
    <alternativeName>
        <fullName evidence="8">Mediator complex subunit 22</fullName>
    </alternativeName>
</protein>
<dbReference type="GO" id="GO:0003712">
    <property type="term" value="F:transcription coregulator activity"/>
    <property type="evidence" value="ECO:0007669"/>
    <property type="project" value="InterPro"/>
</dbReference>
<evidence type="ECO:0000256" key="3">
    <source>
        <dbReference type="ARBA" id="ARBA00019695"/>
    </source>
</evidence>
<comment type="subcellular location">
    <subcellularLocation>
        <location evidence="1">Nucleus</location>
    </subcellularLocation>
</comment>
<dbReference type="GO" id="GO:0016592">
    <property type="term" value="C:mediator complex"/>
    <property type="evidence" value="ECO:0007669"/>
    <property type="project" value="InterPro"/>
</dbReference>
<reference evidence="9 10" key="1">
    <citation type="submission" date="2018-11" db="EMBL/GenBank/DDBJ databases">
        <authorList>
            <consortium name="Pathogen Informatics"/>
        </authorList>
    </citation>
    <scope>NUCLEOTIDE SEQUENCE [LARGE SCALE GENOMIC DNA]</scope>
    <source>
        <strain evidence="9 10">MHpl1</strain>
    </source>
</reference>
<comment type="similarity">
    <text evidence="2">Belongs to the Mediator complex subunit 22 family.</text>
</comment>
<evidence type="ECO:0000256" key="5">
    <source>
        <dbReference type="ARBA" id="ARBA00023163"/>
    </source>
</evidence>
<comment type="function">
    <text evidence="7">Component of the Mediator complex, a coactivator involved in the regulated transcription of nearly all RNA polymerase II-dependent genes. Mediator functions as a bridge to convey information from gene-specific regulatory proteins to the basal RNA polymerase II transcription machinery. Mediator is recruited to promoters by direct interactions with regulatory proteins and serves as a scaffold for the assembly of a functional preinitiation complex with RNA polymerase II and the general transcription factors.</text>
</comment>
<dbReference type="InterPro" id="IPR009332">
    <property type="entry name" value="Med22"/>
</dbReference>
<dbReference type="PANTHER" id="PTHR12434">
    <property type="entry name" value="MEDIATOR OF RNA POLYMERASE II TRANSCRIPTION SUBUNIT 22"/>
    <property type="match status" value="1"/>
</dbReference>
<accession>A0A3P7U4R0</accession>
<dbReference type="OrthoDB" id="203279at2759"/>
<dbReference type="STRING" id="6290.A0A3P7U4R0"/>
<dbReference type="GO" id="GO:0006357">
    <property type="term" value="P:regulation of transcription by RNA polymerase II"/>
    <property type="evidence" value="ECO:0007669"/>
    <property type="project" value="InterPro"/>
</dbReference>
<organism evidence="9 10">
    <name type="scientific">Haemonchus placei</name>
    <name type="common">Barber's pole worm</name>
    <dbReference type="NCBI Taxonomy" id="6290"/>
    <lineage>
        <taxon>Eukaryota</taxon>
        <taxon>Metazoa</taxon>
        <taxon>Ecdysozoa</taxon>
        <taxon>Nematoda</taxon>
        <taxon>Chromadorea</taxon>
        <taxon>Rhabditida</taxon>
        <taxon>Rhabditina</taxon>
        <taxon>Rhabditomorpha</taxon>
        <taxon>Strongyloidea</taxon>
        <taxon>Trichostrongylidae</taxon>
        <taxon>Haemonchus</taxon>
    </lineage>
</organism>
<keyword evidence="10" id="KW-1185">Reference proteome</keyword>
<evidence type="ECO:0000256" key="8">
    <source>
        <dbReference type="ARBA" id="ARBA00031962"/>
    </source>
</evidence>
<gene>
    <name evidence="9" type="ORF">HPLM_LOCUS2537</name>
</gene>
<keyword evidence="6" id="KW-0539">Nucleus</keyword>
<evidence type="ECO:0000256" key="7">
    <source>
        <dbReference type="ARBA" id="ARBA00025687"/>
    </source>
</evidence>
<keyword evidence="5" id="KW-0804">Transcription</keyword>
<evidence type="ECO:0000256" key="1">
    <source>
        <dbReference type="ARBA" id="ARBA00004123"/>
    </source>
</evidence>
<dbReference type="PANTHER" id="PTHR12434:SF6">
    <property type="entry name" value="MEDIATOR OF RNA POLYMERASE II TRANSCRIPTION SUBUNIT 22"/>
    <property type="match status" value="1"/>
</dbReference>
<name>A0A3P7U4R0_HAEPC</name>
<proteinExistence type="inferred from homology"/>
<evidence type="ECO:0000256" key="6">
    <source>
        <dbReference type="ARBA" id="ARBA00023242"/>
    </source>
</evidence>
<evidence type="ECO:0000313" key="10">
    <source>
        <dbReference type="Proteomes" id="UP000268014"/>
    </source>
</evidence>
<dbReference type="Proteomes" id="UP000268014">
    <property type="component" value="Unassembled WGS sequence"/>
</dbReference>
<evidence type="ECO:0000256" key="4">
    <source>
        <dbReference type="ARBA" id="ARBA00023015"/>
    </source>
</evidence>